<comment type="caution">
    <text evidence="1">The sequence shown here is derived from an EMBL/GenBank/DDBJ whole genome shotgun (WGS) entry which is preliminary data.</text>
</comment>
<gene>
    <name evidence="1" type="ORF">B0T25DRAFT_565548</name>
</gene>
<dbReference type="AlphaFoldDB" id="A0AAJ0MIT8"/>
<proteinExistence type="predicted"/>
<name>A0AAJ0MIT8_9PEZI</name>
<reference evidence="1" key="1">
    <citation type="journal article" date="2023" name="Mol. Phylogenet. Evol.">
        <title>Genome-scale phylogeny and comparative genomics of the fungal order Sordariales.</title>
        <authorList>
            <person name="Hensen N."/>
            <person name="Bonometti L."/>
            <person name="Westerberg I."/>
            <person name="Brannstrom I.O."/>
            <person name="Guillou S."/>
            <person name="Cros-Aarteil S."/>
            <person name="Calhoun S."/>
            <person name="Haridas S."/>
            <person name="Kuo A."/>
            <person name="Mondo S."/>
            <person name="Pangilinan J."/>
            <person name="Riley R."/>
            <person name="LaButti K."/>
            <person name="Andreopoulos B."/>
            <person name="Lipzen A."/>
            <person name="Chen C."/>
            <person name="Yan M."/>
            <person name="Daum C."/>
            <person name="Ng V."/>
            <person name="Clum A."/>
            <person name="Steindorff A."/>
            <person name="Ohm R.A."/>
            <person name="Martin F."/>
            <person name="Silar P."/>
            <person name="Natvig D.O."/>
            <person name="Lalanne C."/>
            <person name="Gautier V."/>
            <person name="Ament-Velasquez S.L."/>
            <person name="Kruys A."/>
            <person name="Hutchinson M.I."/>
            <person name="Powell A.J."/>
            <person name="Barry K."/>
            <person name="Miller A.N."/>
            <person name="Grigoriev I.V."/>
            <person name="Debuchy R."/>
            <person name="Gladieux P."/>
            <person name="Hiltunen Thoren M."/>
            <person name="Johannesson H."/>
        </authorList>
    </citation>
    <scope>NUCLEOTIDE SEQUENCE</scope>
    <source>
        <strain evidence="1">CBS 955.72</strain>
    </source>
</reference>
<dbReference type="EMBL" id="JAUIQD010000002">
    <property type="protein sequence ID" value="KAK3360664.1"/>
    <property type="molecule type" value="Genomic_DNA"/>
</dbReference>
<evidence type="ECO:0000313" key="2">
    <source>
        <dbReference type="Proteomes" id="UP001275084"/>
    </source>
</evidence>
<dbReference type="Proteomes" id="UP001275084">
    <property type="component" value="Unassembled WGS sequence"/>
</dbReference>
<accession>A0AAJ0MIT8</accession>
<evidence type="ECO:0000313" key="1">
    <source>
        <dbReference type="EMBL" id="KAK3360664.1"/>
    </source>
</evidence>
<reference evidence="1" key="2">
    <citation type="submission" date="2023-06" db="EMBL/GenBank/DDBJ databases">
        <authorList>
            <consortium name="Lawrence Berkeley National Laboratory"/>
            <person name="Haridas S."/>
            <person name="Hensen N."/>
            <person name="Bonometti L."/>
            <person name="Westerberg I."/>
            <person name="Brannstrom I.O."/>
            <person name="Guillou S."/>
            <person name="Cros-Aarteil S."/>
            <person name="Calhoun S."/>
            <person name="Kuo A."/>
            <person name="Mondo S."/>
            <person name="Pangilinan J."/>
            <person name="Riley R."/>
            <person name="Labutti K."/>
            <person name="Andreopoulos B."/>
            <person name="Lipzen A."/>
            <person name="Chen C."/>
            <person name="Yanf M."/>
            <person name="Daum C."/>
            <person name="Ng V."/>
            <person name="Clum A."/>
            <person name="Steindorff A."/>
            <person name="Ohm R."/>
            <person name="Martin F."/>
            <person name="Silar P."/>
            <person name="Natvig D."/>
            <person name="Lalanne C."/>
            <person name="Gautier V."/>
            <person name="Ament-Velasquez S.L."/>
            <person name="Kruys A."/>
            <person name="Hutchinson M.I."/>
            <person name="Powell A.J."/>
            <person name="Barry K."/>
            <person name="Miller A.N."/>
            <person name="Grigoriev I.V."/>
            <person name="Debuchy R."/>
            <person name="Gladieux P."/>
            <person name="Thoren M.H."/>
            <person name="Johannesson H."/>
        </authorList>
    </citation>
    <scope>NUCLEOTIDE SEQUENCE</scope>
    <source>
        <strain evidence="1">CBS 955.72</strain>
    </source>
</reference>
<organism evidence="1 2">
    <name type="scientific">Lasiosphaeria hispida</name>
    <dbReference type="NCBI Taxonomy" id="260671"/>
    <lineage>
        <taxon>Eukaryota</taxon>
        <taxon>Fungi</taxon>
        <taxon>Dikarya</taxon>
        <taxon>Ascomycota</taxon>
        <taxon>Pezizomycotina</taxon>
        <taxon>Sordariomycetes</taxon>
        <taxon>Sordariomycetidae</taxon>
        <taxon>Sordariales</taxon>
        <taxon>Lasiosphaeriaceae</taxon>
        <taxon>Lasiosphaeria</taxon>
    </lineage>
</organism>
<protein>
    <submittedName>
        <fullName evidence="1">Uncharacterized protein</fullName>
    </submittedName>
</protein>
<keyword evidence="2" id="KW-1185">Reference proteome</keyword>
<sequence length="138" mass="15809">MATRPDRQFSSSERATWGPLRNICAAQGALQRLVSYTSDPMTVFDFLQIDPDAAPFSPMHDSYLRTTEIQRVVAERCDRRSELTKNMTAEKYHKARLEEAMMDAGVVLIHDATRMFYHTYVLTRISTARSVRPLRPAV</sequence>